<evidence type="ECO:0000313" key="3">
    <source>
        <dbReference type="EMBL" id="ORY64600.1"/>
    </source>
</evidence>
<feature type="compositionally biased region" description="Pro residues" evidence="1">
    <location>
        <begin position="111"/>
        <end position="121"/>
    </location>
</feature>
<dbReference type="InParanoid" id="A0A1Y2DZ64"/>
<dbReference type="InterPro" id="IPR013320">
    <property type="entry name" value="ConA-like_dom_sf"/>
</dbReference>
<dbReference type="Pfam" id="PF26113">
    <property type="entry name" value="GH16_XgeA"/>
    <property type="match status" value="1"/>
</dbReference>
<gene>
    <name evidence="3" type="ORF">BCR35DRAFT_354971</name>
</gene>
<dbReference type="InterPro" id="IPR050546">
    <property type="entry name" value="Glycosyl_Hydrlase_16"/>
</dbReference>
<evidence type="ECO:0000259" key="2">
    <source>
        <dbReference type="PROSITE" id="PS51762"/>
    </source>
</evidence>
<dbReference type="OrthoDB" id="4841078at2759"/>
<feature type="compositionally biased region" description="Basic and acidic residues" evidence="1">
    <location>
        <begin position="59"/>
        <end position="75"/>
    </location>
</feature>
<feature type="compositionally biased region" description="Gly residues" evidence="1">
    <location>
        <begin position="167"/>
        <end position="182"/>
    </location>
</feature>
<dbReference type="STRING" id="106004.A0A1Y2DZ64"/>
<dbReference type="Proteomes" id="UP000193467">
    <property type="component" value="Unassembled WGS sequence"/>
</dbReference>
<dbReference type="SUPFAM" id="SSF49899">
    <property type="entry name" value="Concanavalin A-like lectins/glucanases"/>
    <property type="match status" value="1"/>
</dbReference>
<dbReference type="Gene3D" id="2.60.120.200">
    <property type="match status" value="1"/>
</dbReference>
<dbReference type="GO" id="GO:0009251">
    <property type="term" value="P:glucan catabolic process"/>
    <property type="evidence" value="ECO:0007669"/>
    <property type="project" value="TreeGrafter"/>
</dbReference>
<dbReference type="CDD" id="cd02181">
    <property type="entry name" value="GH16_fungal_Lam16A_glucanase"/>
    <property type="match status" value="1"/>
</dbReference>
<comment type="caution">
    <text evidence="3">The sequence shown here is derived from an EMBL/GenBank/DDBJ whole genome shotgun (WGS) entry which is preliminary data.</text>
</comment>
<accession>A0A1Y2DZ64</accession>
<sequence length="925" mass="96759">MFNSSYSVSPNPPQHSRFHYDETPAPEERSASSSRYHDEYDQGGDRYYHQQQHHSQHSYSDHRDPPSRSSRDDRGPFSSSSTIQPSGSLRRKSQQDWARPRGASGSSLRPGPQPTQRPPAPVDENSAVLERMKAAGWTGVGSGSVGGNGDEDGGYATSHHGSMDSGYGSGYGGDEGKGGGLGSWSALKKAVGLGDEDAHASGYSTPSAAPKSAQGSHYWDKLTAKLSTTVSQWTDEDDSKVGEDGETKLGRAIREYHFSRALSVEDIPEWLFTPAELAARRNRRQPPPSPSSRRRSTFRSRHDDGEPSMAAVRSAGRKASRVPLTREGGLGLSAARARMESVDEGPTGTGVRAGSSGGGRAADKLRAMREAKRFCKSGSCSFQCNTNYSLVSGACVKTVTSTSTTSSAAPSATIKSCSKTADCDGATIPVNSHQYCKSNVSSFNCNTGYSLVSGACIKLGSTSSSSSSSSATTSKTTTKTTTKATSTTSSAAATSSTIACSNTADCTAAGAPIPANSHQYCKSKVCTFSCNSKYTLVNGACIASGITTTTSSSSSSAKTTTTTKTSAITSSATPTSATSSSTTQAPSTSSSVSPTSTSVSSSSSTSSSSTSSSTTSSASATPSLVKTYSGSTFFDDWTFEAIEDPTHGLVTYVNASTAWDQGLASINSDGSARISIDRTSTLAAGVNRSSVRIKLLNDEDLLDVGSLVLADLQHAPWGCSVWSSLWAFGPDWPYNGEIDVYEGINSRTYGQYTLHTYEGCYRDTSVASTGFTGSRTATSCNAITGSGCSVQDKDSGAYGEAFNDANGGVFALAIETSGISIWRWKRADIPADVTSGSPTPSTWGTPVAAFGSGTCPIASYFNNLSMVFDITTCGDWAGSTGAWRSTSQSGSCYSSKYPTCASANQDPANFAEAYFDVNYIKVFSI</sequence>
<evidence type="ECO:0000256" key="1">
    <source>
        <dbReference type="SAM" id="MobiDB-lite"/>
    </source>
</evidence>
<reference evidence="3 4" key="1">
    <citation type="submission" date="2016-07" db="EMBL/GenBank/DDBJ databases">
        <title>Pervasive Adenine N6-methylation of Active Genes in Fungi.</title>
        <authorList>
            <consortium name="DOE Joint Genome Institute"/>
            <person name="Mondo S.J."/>
            <person name="Dannebaum R.O."/>
            <person name="Kuo R.C."/>
            <person name="Labutti K."/>
            <person name="Haridas S."/>
            <person name="Kuo A."/>
            <person name="Salamov A."/>
            <person name="Ahrendt S.R."/>
            <person name="Lipzen A."/>
            <person name="Sullivan W."/>
            <person name="Andreopoulos W.B."/>
            <person name="Clum A."/>
            <person name="Lindquist E."/>
            <person name="Daum C."/>
            <person name="Ramamoorthy G.K."/>
            <person name="Gryganskyi A."/>
            <person name="Culley D."/>
            <person name="Magnuson J.K."/>
            <person name="James T.Y."/>
            <person name="O'Malley M.A."/>
            <person name="Stajich J.E."/>
            <person name="Spatafora J.W."/>
            <person name="Visel A."/>
            <person name="Grigoriev I.V."/>
        </authorList>
    </citation>
    <scope>NUCLEOTIDE SEQUENCE [LARGE SCALE GENOMIC DNA]</scope>
    <source>
        <strain evidence="3 4">62-1032</strain>
    </source>
</reference>
<dbReference type="PROSITE" id="PS51762">
    <property type="entry name" value="GH16_2"/>
    <property type="match status" value="1"/>
</dbReference>
<feature type="domain" description="GH16" evidence="2">
    <location>
        <begin position="614"/>
        <end position="885"/>
    </location>
</feature>
<name>A0A1Y2DZ64_9BASI</name>
<organism evidence="3 4">
    <name type="scientific">Leucosporidium creatinivorum</name>
    <dbReference type="NCBI Taxonomy" id="106004"/>
    <lineage>
        <taxon>Eukaryota</taxon>
        <taxon>Fungi</taxon>
        <taxon>Dikarya</taxon>
        <taxon>Basidiomycota</taxon>
        <taxon>Pucciniomycotina</taxon>
        <taxon>Microbotryomycetes</taxon>
        <taxon>Leucosporidiales</taxon>
        <taxon>Leucosporidium</taxon>
    </lineage>
</organism>
<feature type="region of interest" description="Disordered" evidence="1">
    <location>
        <begin position="1"/>
        <end position="214"/>
    </location>
</feature>
<dbReference type="EMBL" id="MCGR01000066">
    <property type="protein sequence ID" value="ORY64600.1"/>
    <property type="molecule type" value="Genomic_DNA"/>
</dbReference>
<dbReference type="AlphaFoldDB" id="A0A1Y2DZ64"/>
<dbReference type="InterPro" id="IPR000757">
    <property type="entry name" value="Beta-glucanase-like"/>
</dbReference>
<proteinExistence type="predicted"/>
<dbReference type="GO" id="GO:0004553">
    <property type="term" value="F:hydrolase activity, hydrolyzing O-glycosyl compounds"/>
    <property type="evidence" value="ECO:0007669"/>
    <property type="project" value="InterPro"/>
</dbReference>
<feature type="region of interest" description="Disordered" evidence="1">
    <location>
        <begin position="278"/>
        <end position="361"/>
    </location>
</feature>
<evidence type="ECO:0000313" key="4">
    <source>
        <dbReference type="Proteomes" id="UP000193467"/>
    </source>
</evidence>
<keyword evidence="4" id="KW-1185">Reference proteome</keyword>
<feature type="compositionally biased region" description="Basic and acidic residues" evidence="1">
    <location>
        <begin position="18"/>
        <end position="48"/>
    </location>
</feature>
<protein>
    <recommendedName>
        <fullName evidence="2">GH16 domain-containing protein</fullName>
    </recommendedName>
</protein>
<dbReference type="PANTHER" id="PTHR10963:SF24">
    <property type="entry name" value="GLYCOSIDASE C21B10.07-RELATED"/>
    <property type="match status" value="1"/>
</dbReference>
<dbReference type="PANTHER" id="PTHR10963">
    <property type="entry name" value="GLYCOSYL HYDROLASE-RELATED"/>
    <property type="match status" value="1"/>
</dbReference>
<feature type="compositionally biased region" description="Gly residues" evidence="1">
    <location>
        <begin position="138"/>
        <end position="148"/>
    </location>
</feature>
<feature type="region of interest" description="Disordered" evidence="1">
    <location>
        <begin position="563"/>
        <end position="622"/>
    </location>
</feature>